<sequence length="264" mass="28717">MLTDQTYLVGGQGYCDPNRKDQGHAADLEWLLQTVDKEYDVNKTKLSKGNSTMLPTEQFTKQLRGQTPVLAQIDELPYHNTGGTPLGQLIEEAEAKKATLTQDENGNVSGMGLGLEEAVKAEAFKVFEGNRAQRRRAAVAKKKKAPKHVANTQSKHIKAALGAVILGKLGQVQQDTTDAIKREVLKDMPLSRFAEIASGKVIPEYQKRLMDLQQARAEGSLKPELVSLGEQSAKAVADALYPTLEEKGLTLAPVSGELTEAPIQ</sequence>
<name>A0A1Y0SYH6_9CAUD</name>
<protein>
    <submittedName>
        <fullName evidence="1">Uncharacterized protein</fullName>
    </submittedName>
</protein>
<proteinExistence type="predicted"/>
<gene>
    <name evidence="1" type="ORF">PHABIO_75</name>
</gene>
<accession>A0A1Y0SYH6</accession>
<evidence type="ECO:0000313" key="2">
    <source>
        <dbReference type="Proteomes" id="UP000225448"/>
    </source>
</evidence>
<organism evidence="1 2">
    <name type="scientific">Pseudomonas phage Phabio</name>
    <dbReference type="NCBI Taxonomy" id="2006668"/>
    <lineage>
        <taxon>Viruses</taxon>
        <taxon>Duplodnaviria</taxon>
        <taxon>Heunggongvirae</taxon>
        <taxon>Uroviricota</taxon>
        <taxon>Caudoviricetes</taxon>
        <taxon>Chimalliviridae</taxon>
        <taxon>Phabiovirus</taxon>
        <taxon>Phabiovirus phabio</taxon>
    </lineage>
</organism>
<keyword evidence="2" id="KW-1185">Reference proteome</keyword>
<reference evidence="1 2" key="1">
    <citation type="submission" date="2017-05" db="EMBL/GenBank/DDBJ databases">
        <authorList>
            <person name="Song R."/>
            <person name="Chenine A.L."/>
            <person name="Ruprecht R.M."/>
        </authorList>
    </citation>
    <scope>NUCLEOTIDE SEQUENCE [LARGE SCALE GENOMIC DNA]</scope>
</reference>
<evidence type="ECO:0000313" key="1">
    <source>
        <dbReference type="EMBL" id="ARV76706.1"/>
    </source>
</evidence>
<dbReference type="Proteomes" id="UP000225448">
    <property type="component" value="Segment"/>
</dbReference>
<dbReference type="EMBL" id="MF042360">
    <property type="protein sequence ID" value="ARV76706.1"/>
    <property type="molecule type" value="Genomic_DNA"/>
</dbReference>